<dbReference type="EMBL" id="QGKW02001988">
    <property type="protein sequence ID" value="KAF2553193.1"/>
    <property type="molecule type" value="Genomic_DNA"/>
</dbReference>
<organism evidence="1 2">
    <name type="scientific">Brassica cretica</name>
    <name type="common">Mustard</name>
    <dbReference type="NCBI Taxonomy" id="69181"/>
    <lineage>
        <taxon>Eukaryota</taxon>
        <taxon>Viridiplantae</taxon>
        <taxon>Streptophyta</taxon>
        <taxon>Embryophyta</taxon>
        <taxon>Tracheophyta</taxon>
        <taxon>Spermatophyta</taxon>
        <taxon>Magnoliopsida</taxon>
        <taxon>eudicotyledons</taxon>
        <taxon>Gunneridae</taxon>
        <taxon>Pentapetalae</taxon>
        <taxon>rosids</taxon>
        <taxon>malvids</taxon>
        <taxon>Brassicales</taxon>
        <taxon>Brassicaceae</taxon>
        <taxon>Brassiceae</taxon>
        <taxon>Brassica</taxon>
    </lineage>
</organism>
<gene>
    <name evidence="1" type="ORF">F2Q68_00035362</name>
</gene>
<accession>A0A8S9H4Z9</accession>
<name>A0A8S9H4Z9_BRACR</name>
<evidence type="ECO:0000313" key="1">
    <source>
        <dbReference type="EMBL" id="KAF2553193.1"/>
    </source>
</evidence>
<sequence length="104" mass="12699">MCLFDKMRRWNWQKCWIVSRFCSLKLWRRPMPRFCYMRIFHSKSLRVFLCHHTWFTQLRFVPASKISDTLVAQRPSTLYKYKKRNYKASQGTIQEAGNGGREEE</sequence>
<proteinExistence type="predicted"/>
<reference evidence="1" key="1">
    <citation type="submission" date="2019-12" db="EMBL/GenBank/DDBJ databases">
        <title>Genome sequencing and annotation of Brassica cretica.</title>
        <authorList>
            <person name="Studholme D.J."/>
            <person name="Sarris P.F."/>
        </authorList>
    </citation>
    <scope>NUCLEOTIDE SEQUENCE</scope>
    <source>
        <strain evidence="1">PFS-001/15</strain>
        <tissue evidence="1">Leaf</tissue>
    </source>
</reference>
<comment type="caution">
    <text evidence="1">The sequence shown here is derived from an EMBL/GenBank/DDBJ whole genome shotgun (WGS) entry which is preliminary data.</text>
</comment>
<dbReference type="AlphaFoldDB" id="A0A8S9H4Z9"/>
<dbReference type="Proteomes" id="UP000712281">
    <property type="component" value="Unassembled WGS sequence"/>
</dbReference>
<protein>
    <submittedName>
        <fullName evidence="1">Uncharacterized protein</fullName>
    </submittedName>
</protein>
<evidence type="ECO:0000313" key="2">
    <source>
        <dbReference type="Proteomes" id="UP000712281"/>
    </source>
</evidence>